<evidence type="ECO:0000313" key="1">
    <source>
        <dbReference type="EMBL" id="CAA2616716.1"/>
    </source>
</evidence>
<dbReference type="EMBL" id="LR743589">
    <property type="protein sequence ID" value="CAA2616716.1"/>
    <property type="molecule type" value="Genomic_DNA"/>
</dbReference>
<accession>A0A7I8IF14</accession>
<dbReference type="EMBL" id="CACRZD030000002">
    <property type="protein sequence ID" value="CAA6656390.1"/>
    <property type="molecule type" value="Genomic_DNA"/>
</dbReference>
<gene>
    <name evidence="1" type="ORF">SI7747_02002930</name>
</gene>
<keyword evidence="2" id="KW-1185">Reference proteome</keyword>
<dbReference type="Proteomes" id="UP001189122">
    <property type="component" value="Unassembled WGS sequence"/>
</dbReference>
<reference evidence="1 2" key="1">
    <citation type="submission" date="2019-12" db="EMBL/GenBank/DDBJ databases">
        <authorList>
            <person name="Scholz U."/>
            <person name="Mascher M."/>
            <person name="Fiebig A."/>
        </authorList>
    </citation>
    <scope>NUCLEOTIDE SEQUENCE</scope>
</reference>
<sequence>MSNEMKKYEVISDYVNPKSTPCGLKGGGFFTLWTEGEVSSQKSSLL</sequence>
<name>A0A7I8IF14_SPIIN</name>
<protein>
    <submittedName>
        <fullName evidence="1">Uncharacterized protein</fullName>
    </submittedName>
</protein>
<organism evidence="1">
    <name type="scientific">Spirodela intermedia</name>
    <name type="common">Intermediate duckweed</name>
    <dbReference type="NCBI Taxonomy" id="51605"/>
    <lineage>
        <taxon>Eukaryota</taxon>
        <taxon>Viridiplantae</taxon>
        <taxon>Streptophyta</taxon>
        <taxon>Embryophyta</taxon>
        <taxon>Tracheophyta</taxon>
        <taxon>Spermatophyta</taxon>
        <taxon>Magnoliopsida</taxon>
        <taxon>Liliopsida</taxon>
        <taxon>Araceae</taxon>
        <taxon>Lemnoideae</taxon>
        <taxon>Spirodela</taxon>
    </lineage>
</organism>
<dbReference type="AlphaFoldDB" id="A0A7I8IF14"/>
<evidence type="ECO:0000313" key="2">
    <source>
        <dbReference type="Proteomes" id="UP001189122"/>
    </source>
</evidence>
<proteinExistence type="predicted"/>